<evidence type="ECO:0000313" key="4">
    <source>
        <dbReference type="Proteomes" id="UP001162780"/>
    </source>
</evidence>
<dbReference type="HAMAP" id="MF_00460">
    <property type="entry name" value="UPF0125_RnfH"/>
    <property type="match status" value="1"/>
</dbReference>
<gene>
    <name evidence="3" type="ORF">NM686_007955</name>
</gene>
<dbReference type="InterPro" id="IPR037021">
    <property type="entry name" value="RnfH_sf"/>
</dbReference>
<proteinExistence type="inferred from homology"/>
<comment type="similarity">
    <text evidence="1 2">Belongs to the UPF0125 (RnfH) family.</text>
</comment>
<dbReference type="Pfam" id="PF03658">
    <property type="entry name" value="Ub-RnfH"/>
    <property type="match status" value="1"/>
</dbReference>
<dbReference type="InterPro" id="IPR005346">
    <property type="entry name" value="RnfH"/>
</dbReference>
<sequence length="88" mass="9827">MQVEVAYARPERQAIIPIALPANSTVGQAIDQSGILQAFTEIDLKQQKAGIFGLVCKLDKMLQDGDRVEIYRSLSQDPMAARRNRLQK</sequence>
<name>A0ABY7GR70_9GAMM</name>
<reference evidence="3" key="1">
    <citation type="submission" date="2022-11" db="EMBL/GenBank/DDBJ databases">
        <title>Methylomonas rapida sp. nov., Carotenoid-Producing Obligate Methanotrophs with High Growth Characteristics and Biotechnological Potential.</title>
        <authorList>
            <person name="Tikhonova E.N."/>
            <person name="Suleimanov R.Z."/>
            <person name="Miroshnikov K."/>
            <person name="Oshkin I.Y."/>
            <person name="Belova S.E."/>
            <person name="Danilova O.V."/>
            <person name="Ashikhmin A."/>
            <person name="Konopkin A."/>
            <person name="But S.Y."/>
            <person name="Khmelenina V.N."/>
            <person name="Kuznetsov N."/>
            <person name="Pimenov N.V."/>
            <person name="Dedysh S.N."/>
        </authorList>
    </citation>
    <scope>NUCLEOTIDE SEQUENCE</scope>
    <source>
        <strain evidence="3">MP1</strain>
    </source>
</reference>
<evidence type="ECO:0000256" key="2">
    <source>
        <dbReference type="HAMAP-Rule" id="MF_00460"/>
    </source>
</evidence>
<dbReference type="SUPFAM" id="SSF54285">
    <property type="entry name" value="MoaD/ThiS"/>
    <property type="match status" value="1"/>
</dbReference>
<dbReference type="Gene3D" id="3.10.20.280">
    <property type="entry name" value="RnfH-like"/>
    <property type="match status" value="1"/>
</dbReference>
<dbReference type="PANTHER" id="PTHR37483:SF1">
    <property type="entry name" value="UPF0125 PROTEIN RATB"/>
    <property type="match status" value="1"/>
</dbReference>
<dbReference type="InterPro" id="IPR016155">
    <property type="entry name" value="Mopterin_synth/thiamin_S_b"/>
</dbReference>
<organism evidence="3 4">
    <name type="scientific">Methylomonas rapida</name>
    <dbReference type="NCBI Taxonomy" id="2963939"/>
    <lineage>
        <taxon>Bacteria</taxon>
        <taxon>Pseudomonadati</taxon>
        <taxon>Pseudomonadota</taxon>
        <taxon>Gammaproteobacteria</taxon>
        <taxon>Methylococcales</taxon>
        <taxon>Methylococcaceae</taxon>
        <taxon>Methylomonas</taxon>
    </lineage>
</organism>
<dbReference type="Proteomes" id="UP001162780">
    <property type="component" value="Chromosome"/>
</dbReference>
<dbReference type="NCBIfam" id="NF002490">
    <property type="entry name" value="PRK01777.1"/>
    <property type="match status" value="1"/>
</dbReference>
<dbReference type="EMBL" id="CP113517">
    <property type="protein sequence ID" value="WAR47022.1"/>
    <property type="molecule type" value="Genomic_DNA"/>
</dbReference>
<accession>A0ABY7GR70</accession>
<keyword evidence="4" id="KW-1185">Reference proteome</keyword>
<protein>
    <recommendedName>
        <fullName evidence="2">UPF0125 protein NM686_007955</fullName>
    </recommendedName>
</protein>
<dbReference type="PANTHER" id="PTHR37483">
    <property type="entry name" value="UPF0125 PROTEIN RATB"/>
    <property type="match status" value="1"/>
</dbReference>
<evidence type="ECO:0000313" key="3">
    <source>
        <dbReference type="EMBL" id="WAR47022.1"/>
    </source>
</evidence>
<evidence type="ECO:0000256" key="1">
    <source>
        <dbReference type="ARBA" id="ARBA00010645"/>
    </source>
</evidence>